<dbReference type="SUPFAM" id="SSF53901">
    <property type="entry name" value="Thiolase-like"/>
    <property type="match status" value="1"/>
</dbReference>
<dbReference type="SMART" id="SM00826">
    <property type="entry name" value="PKS_DH"/>
    <property type="match status" value="1"/>
</dbReference>
<dbReference type="PROSITE" id="PS52004">
    <property type="entry name" value="KS3_2"/>
    <property type="match status" value="1"/>
</dbReference>
<dbReference type="EMBL" id="JBHSFP010000078">
    <property type="protein sequence ID" value="MFC4537080.1"/>
    <property type="molecule type" value="Genomic_DNA"/>
</dbReference>
<feature type="region of interest" description="N-terminal hotdog fold" evidence="8">
    <location>
        <begin position="974"/>
        <end position="1095"/>
    </location>
</feature>
<dbReference type="InterPro" id="IPR042104">
    <property type="entry name" value="PKS_dehydratase_sf"/>
</dbReference>
<dbReference type="Pfam" id="PF00109">
    <property type="entry name" value="ketoacyl-synt"/>
    <property type="match status" value="1"/>
</dbReference>
<keyword evidence="3" id="KW-0597">Phosphoprotein</keyword>
<reference evidence="12" key="1">
    <citation type="journal article" date="2019" name="Int. J. Syst. Evol. Microbiol.">
        <title>The Global Catalogue of Microorganisms (GCM) 10K type strain sequencing project: providing services to taxonomists for standard genome sequencing and annotation.</title>
        <authorList>
            <consortium name="The Broad Institute Genomics Platform"/>
            <consortium name="The Broad Institute Genome Sequencing Center for Infectious Disease"/>
            <person name="Wu L."/>
            <person name="Ma J."/>
        </authorList>
    </citation>
    <scope>NUCLEOTIDE SEQUENCE [LARGE SCALE GENOMIC DNA]</scope>
    <source>
        <strain evidence="12">CGMCC 4.7132</strain>
    </source>
</reference>
<dbReference type="InterPro" id="IPR020841">
    <property type="entry name" value="PKS_Beta-ketoAc_synthase_dom"/>
</dbReference>
<protein>
    <submittedName>
        <fullName evidence="11">Type I polyketide synthase</fullName>
    </submittedName>
</protein>
<keyword evidence="12" id="KW-1185">Reference proteome</keyword>
<keyword evidence="6" id="KW-0511">Multifunctional enzyme</keyword>
<dbReference type="InterPro" id="IPR049551">
    <property type="entry name" value="PKS_DH_C"/>
</dbReference>
<keyword evidence="4" id="KW-0808">Transferase</keyword>
<dbReference type="CDD" id="cd00833">
    <property type="entry name" value="PKS"/>
    <property type="match status" value="1"/>
</dbReference>
<dbReference type="Pfam" id="PF00698">
    <property type="entry name" value="Acyl_transf_1"/>
    <property type="match status" value="1"/>
</dbReference>
<dbReference type="RefSeq" id="WP_380852733.1">
    <property type="nucleotide sequence ID" value="NZ_JBHSFP010000078.1"/>
</dbReference>
<dbReference type="InterPro" id="IPR032821">
    <property type="entry name" value="PKS_assoc"/>
</dbReference>
<comment type="cofactor">
    <cofactor evidence="1">
        <name>pantetheine 4'-phosphate</name>
        <dbReference type="ChEBI" id="CHEBI:47942"/>
    </cofactor>
</comment>
<proteinExistence type="predicted"/>
<dbReference type="InterPro" id="IPR018201">
    <property type="entry name" value="Ketoacyl_synth_AS"/>
</dbReference>
<feature type="non-terminal residue" evidence="11">
    <location>
        <position position="1174"/>
    </location>
</feature>
<dbReference type="SMART" id="SM00825">
    <property type="entry name" value="PKS_KS"/>
    <property type="match status" value="1"/>
</dbReference>
<feature type="active site" description="Proton acceptor; for dehydratase activity" evidence="8">
    <location>
        <position position="1006"/>
    </location>
</feature>
<dbReference type="Gene3D" id="3.40.47.10">
    <property type="match status" value="1"/>
</dbReference>
<evidence type="ECO:0000256" key="7">
    <source>
        <dbReference type="ARBA" id="ARBA00023315"/>
    </source>
</evidence>
<dbReference type="Gene3D" id="3.30.70.3290">
    <property type="match status" value="1"/>
</dbReference>
<comment type="caution">
    <text evidence="11">The sequence shown here is derived from an EMBL/GenBank/DDBJ whole genome shotgun (WGS) entry which is preliminary data.</text>
</comment>
<dbReference type="Gene3D" id="3.40.366.10">
    <property type="entry name" value="Malonyl-Coenzyme A Acyl Carrier Protein, domain 2"/>
    <property type="match status" value="1"/>
</dbReference>
<feature type="active site" description="Proton donor; for dehydratase activity" evidence="8">
    <location>
        <position position="1171"/>
    </location>
</feature>
<feature type="domain" description="PKS/mFAS DH" evidence="10">
    <location>
        <begin position="974"/>
        <end position="1174"/>
    </location>
</feature>
<evidence type="ECO:0000256" key="8">
    <source>
        <dbReference type="PROSITE-ProRule" id="PRU01363"/>
    </source>
</evidence>
<name>A0ABV9CVJ3_9ACTN</name>
<dbReference type="InterPro" id="IPR016039">
    <property type="entry name" value="Thiolase-like"/>
</dbReference>
<sequence length="1174" mass="121038">MGTSVDQIVEALRKSMLENERLRRQNGMLTAAATEPIAIVGMACRYPGAVTTPDELWRLAADGVDGVGPFPADRGWNLDGLYDPEPGKQGKSIAREGGFLYDAADFDAAFFGVSPREAQAIDPQQRLLLEVAWEAFESAGIDPQSLRGSRTAVYAGVMYHDYGAGTSDGSLVTGRVAFTLGLEGPAVTVDTACSSSLVAIHLASQSLRRGESSLALAGGVTVMTTPDMFVYFSGQRGLARDGRCKSFSAAADGTGCSEGAGLLVLERLSDARRNGHPVLAVVRGSAVNQDGASSGLTTPNGLAQQRVIRQALADAGLPASEVDAVEAHGTGTTLGDPIEAQALLATYGQDRDRPLWLGSIKSNLGHTQAAAGVAGVMKMVLAMRHGVLPKTLHLEQPSSQVDWSAGAVELLTDAQEWPRNGHPRRAGVSSFGISGTNAHVIVEQAPEAEEAAADPGAAPGTSLGALPWVLSARSVAALRAQAERLSVFVESKPGLGLSDVGFSLATSRAALEHRAVVVGRDRDELVRGLGALASGGVDPGVVVGRARGEGATALVFTGQGAQRLGMGRELHAEFPVFAEAFDAAVAELDEHLAPHVARHLASAGLVDGQMAGQVDGQADDQAAGQASGRVAGLVGGRLTGDAAVSLRDVLWGSDATALDRTVFAQAGLFAFEVALFRLVESWGIRPDFVAGHSIGEIAAAHVAGVLSLADAAALVAARGVLMQALPSGGAMVAIGAGEEEVAAALEALQARSGGAAGSALVGIAAVNGPASVVVSGDERAVLEVAGEFEASGRKVRRLRVSHAFHSPLMDPMLAEFASVVEGLSLNEPRIPVVSALTGEVAEGLDTPGYWVRHVREPVRFADAVRTLEAKGVSRFVEVGPDAVLSGMGPDCVAQDGEAVFVPLVRRGRVEPVSVVSGVGQLHAVGVGVDWSALFAGTGARRVDLPTYAFQHKRYWVDDPAVADVSAAGLVAAEHPLLGAVVPSAESDGVVLTGSLSTGAHPWLADHAVHGVVLLPGTAFVELAVRAGDEVGCGVVEELILGTPLVLPERGAVAVQVVVGASDESGRRSVRVYSREPGAEWTSHAEGVLAPGGEAPSFDLTEWPPAGADPVGVDKVDKLYDVLRAQGYDYGPTFRGVRAAWRRGGEVFAEVALPEGAWGDAGGFGVHPALLDAVL</sequence>
<accession>A0ABV9CVJ3</accession>
<organism evidence="11 12">
    <name type="scientific">Sphaerisporangium dianthi</name>
    <dbReference type="NCBI Taxonomy" id="1436120"/>
    <lineage>
        <taxon>Bacteria</taxon>
        <taxon>Bacillati</taxon>
        <taxon>Actinomycetota</taxon>
        <taxon>Actinomycetes</taxon>
        <taxon>Streptosporangiales</taxon>
        <taxon>Streptosporangiaceae</taxon>
        <taxon>Sphaerisporangium</taxon>
    </lineage>
</organism>
<evidence type="ECO:0000256" key="2">
    <source>
        <dbReference type="ARBA" id="ARBA00022450"/>
    </source>
</evidence>
<dbReference type="Proteomes" id="UP001596004">
    <property type="component" value="Unassembled WGS sequence"/>
</dbReference>
<evidence type="ECO:0000313" key="11">
    <source>
        <dbReference type="EMBL" id="MFC4537080.1"/>
    </source>
</evidence>
<dbReference type="PROSITE" id="PS52019">
    <property type="entry name" value="PKS_MFAS_DH"/>
    <property type="match status" value="1"/>
</dbReference>
<dbReference type="Gene3D" id="3.10.129.110">
    <property type="entry name" value="Polyketide synthase dehydratase"/>
    <property type="match status" value="1"/>
</dbReference>
<dbReference type="Pfam" id="PF21089">
    <property type="entry name" value="PKS_DH_N"/>
    <property type="match status" value="1"/>
</dbReference>
<dbReference type="InterPro" id="IPR015083">
    <property type="entry name" value="NorB/c/GfsB-D-like_docking"/>
</dbReference>
<dbReference type="InterPro" id="IPR049552">
    <property type="entry name" value="PKS_DH_N"/>
</dbReference>
<feature type="domain" description="Ketosynthase family 3 (KS3)" evidence="9">
    <location>
        <begin position="34"/>
        <end position="444"/>
    </location>
</feature>
<dbReference type="InterPro" id="IPR016035">
    <property type="entry name" value="Acyl_Trfase/lysoPLipase"/>
</dbReference>
<evidence type="ECO:0000259" key="10">
    <source>
        <dbReference type="PROSITE" id="PS52019"/>
    </source>
</evidence>
<evidence type="ECO:0000256" key="3">
    <source>
        <dbReference type="ARBA" id="ARBA00022553"/>
    </source>
</evidence>
<dbReference type="InterPro" id="IPR014031">
    <property type="entry name" value="Ketoacyl_synth_C"/>
</dbReference>
<feature type="region of interest" description="C-terminal hotdog fold" evidence="8">
    <location>
        <begin position="1110"/>
        <end position="1174"/>
    </location>
</feature>
<gene>
    <name evidence="11" type="ORF">ACFO60_40435</name>
</gene>
<dbReference type="SMART" id="SM00827">
    <property type="entry name" value="PKS_AT"/>
    <property type="match status" value="1"/>
</dbReference>
<dbReference type="InterPro" id="IPR016036">
    <property type="entry name" value="Malonyl_transacylase_ACP-bd"/>
</dbReference>
<dbReference type="SUPFAM" id="SSF52151">
    <property type="entry name" value="FabD/lysophospholipase-like"/>
    <property type="match status" value="1"/>
</dbReference>
<dbReference type="Pfam" id="PF08990">
    <property type="entry name" value="Docking"/>
    <property type="match status" value="1"/>
</dbReference>
<keyword evidence="5" id="KW-0045">Antibiotic biosynthesis</keyword>
<evidence type="ECO:0000256" key="4">
    <source>
        <dbReference type="ARBA" id="ARBA00022679"/>
    </source>
</evidence>
<dbReference type="InterPro" id="IPR050091">
    <property type="entry name" value="PKS_NRPS_Biosynth_Enz"/>
</dbReference>
<dbReference type="PROSITE" id="PS00606">
    <property type="entry name" value="KS3_1"/>
    <property type="match status" value="1"/>
</dbReference>
<evidence type="ECO:0000259" key="9">
    <source>
        <dbReference type="PROSITE" id="PS52004"/>
    </source>
</evidence>
<dbReference type="Pfam" id="PF02801">
    <property type="entry name" value="Ketoacyl-synt_C"/>
    <property type="match status" value="1"/>
</dbReference>
<keyword evidence="7" id="KW-0012">Acyltransferase</keyword>
<dbReference type="InterPro" id="IPR049900">
    <property type="entry name" value="PKS_mFAS_DH"/>
</dbReference>
<evidence type="ECO:0000256" key="1">
    <source>
        <dbReference type="ARBA" id="ARBA00001957"/>
    </source>
</evidence>
<dbReference type="InterPro" id="IPR014043">
    <property type="entry name" value="Acyl_transferase_dom"/>
</dbReference>
<dbReference type="PANTHER" id="PTHR43775:SF51">
    <property type="entry name" value="INACTIVE PHENOLPHTHIOCEROL SYNTHESIS POLYKETIDE SYNTHASE TYPE I PKS1-RELATED"/>
    <property type="match status" value="1"/>
</dbReference>
<evidence type="ECO:0000256" key="6">
    <source>
        <dbReference type="ARBA" id="ARBA00023268"/>
    </source>
</evidence>
<dbReference type="InterPro" id="IPR001227">
    <property type="entry name" value="Ac_transferase_dom_sf"/>
</dbReference>
<dbReference type="SUPFAM" id="SSF55048">
    <property type="entry name" value="Probable ACP-binding domain of malonyl-CoA ACP transacylase"/>
    <property type="match status" value="1"/>
</dbReference>
<evidence type="ECO:0000313" key="12">
    <source>
        <dbReference type="Proteomes" id="UP001596004"/>
    </source>
</evidence>
<dbReference type="InterPro" id="IPR020807">
    <property type="entry name" value="PKS_DH"/>
</dbReference>
<dbReference type="Pfam" id="PF14765">
    <property type="entry name" value="PS-DH"/>
    <property type="match status" value="1"/>
</dbReference>
<keyword evidence="2" id="KW-0596">Phosphopantetheine</keyword>
<dbReference type="PANTHER" id="PTHR43775">
    <property type="entry name" value="FATTY ACID SYNTHASE"/>
    <property type="match status" value="1"/>
</dbReference>
<dbReference type="InterPro" id="IPR014030">
    <property type="entry name" value="Ketoacyl_synth_N"/>
</dbReference>
<evidence type="ECO:0000256" key="5">
    <source>
        <dbReference type="ARBA" id="ARBA00023194"/>
    </source>
</evidence>
<dbReference type="Pfam" id="PF16197">
    <property type="entry name" value="KAsynt_C_assoc"/>
    <property type="match status" value="1"/>
</dbReference>